<dbReference type="EMBL" id="CP012074">
    <property type="protein sequence ID" value="AKU68465.1"/>
    <property type="molecule type" value="Genomic_DNA"/>
</dbReference>
<dbReference type="CDD" id="cd00158">
    <property type="entry name" value="RHOD"/>
    <property type="match status" value="1"/>
</dbReference>
<dbReference type="InterPro" id="IPR001763">
    <property type="entry name" value="Rhodanese-like_dom"/>
</dbReference>
<dbReference type="KEGG" id="pfus:ADJ77_00945"/>
<dbReference type="SMART" id="SM00450">
    <property type="entry name" value="RHOD"/>
    <property type="match status" value="1"/>
</dbReference>
<gene>
    <name evidence="3" type="ORF">ADJ77_00945</name>
</gene>
<protein>
    <submittedName>
        <fullName evidence="3">Sulfurtransferase</fullName>
    </submittedName>
</protein>
<dbReference type="Pfam" id="PF00581">
    <property type="entry name" value="Rhodanese"/>
    <property type="match status" value="1"/>
</dbReference>
<keyword evidence="1" id="KW-0732">Signal</keyword>
<dbReference type="AlphaFoldDB" id="A0A0K1NHF2"/>
<dbReference type="Proteomes" id="UP000060345">
    <property type="component" value="Chromosome 1"/>
</dbReference>
<feature type="domain" description="Rhodanese" evidence="2">
    <location>
        <begin position="39"/>
        <end position="129"/>
    </location>
</feature>
<accession>A0A0K1NHF2</accession>
<dbReference type="InterPro" id="IPR050229">
    <property type="entry name" value="GlpE_sulfurtransferase"/>
</dbReference>
<dbReference type="InterPro" id="IPR036873">
    <property type="entry name" value="Rhodanese-like_dom_sf"/>
</dbReference>
<dbReference type="eggNOG" id="COG0607">
    <property type="taxonomic scope" value="Bacteria"/>
</dbReference>
<dbReference type="PANTHER" id="PTHR43031">
    <property type="entry name" value="FAD-DEPENDENT OXIDOREDUCTASE"/>
    <property type="match status" value="1"/>
</dbReference>
<dbReference type="STRING" id="1236517.ADJ77_00945"/>
<reference evidence="3 4" key="1">
    <citation type="submission" date="2015-07" db="EMBL/GenBank/DDBJ databases">
        <authorList>
            <person name="Noorani M."/>
        </authorList>
    </citation>
    <scope>NUCLEOTIDE SEQUENCE [LARGE SCALE GENOMIC DNA]</scope>
    <source>
        <strain evidence="3 4">W1435</strain>
    </source>
</reference>
<sequence>MKVVKLITAILAVFGISMGTTAQNVYDNADVNRFEQIIKSDSVQLLDVRRADEYAEGHISGSLNINVLDSTFLAKALSQLDKNRPCAVYCRSGKRSAMAASLLAQEGFTVTNLLGGIIAWTKADKKTVKE</sequence>
<name>A0A0K1NHF2_9BACT</name>
<evidence type="ECO:0000256" key="1">
    <source>
        <dbReference type="SAM" id="SignalP"/>
    </source>
</evidence>
<evidence type="ECO:0000313" key="3">
    <source>
        <dbReference type="EMBL" id="AKU68465.1"/>
    </source>
</evidence>
<organism evidence="3 4">
    <name type="scientific">Prevotella fusca JCM 17724</name>
    <dbReference type="NCBI Taxonomy" id="1236517"/>
    <lineage>
        <taxon>Bacteria</taxon>
        <taxon>Pseudomonadati</taxon>
        <taxon>Bacteroidota</taxon>
        <taxon>Bacteroidia</taxon>
        <taxon>Bacteroidales</taxon>
        <taxon>Prevotellaceae</taxon>
        <taxon>Prevotella</taxon>
    </lineage>
</organism>
<dbReference type="Gene3D" id="3.40.250.10">
    <property type="entry name" value="Rhodanese-like domain"/>
    <property type="match status" value="1"/>
</dbReference>
<feature type="chain" id="PRO_5005464898" evidence="1">
    <location>
        <begin position="23"/>
        <end position="130"/>
    </location>
</feature>
<feature type="signal peptide" evidence="1">
    <location>
        <begin position="1"/>
        <end position="22"/>
    </location>
</feature>
<dbReference type="PANTHER" id="PTHR43031:SF1">
    <property type="entry name" value="PYRIDINE NUCLEOTIDE-DISULPHIDE OXIDOREDUCTASE"/>
    <property type="match status" value="1"/>
</dbReference>
<dbReference type="SUPFAM" id="SSF52821">
    <property type="entry name" value="Rhodanese/Cell cycle control phosphatase"/>
    <property type="match status" value="1"/>
</dbReference>
<dbReference type="RefSeq" id="WP_025078046.1">
    <property type="nucleotide sequence ID" value="NZ_BAKO01000007.1"/>
</dbReference>
<dbReference type="PROSITE" id="PS50206">
    <property type="entry name" value="RHODANESE_3"/>
    <property type="match status" value="1"/>
</dbReference>
<dbReference type="GO" id="GO:0016740">
    <property type="term" value="F:transferase activity"/>
    <property type="evidence" value="ECO:0007669"/>
    <property type="project" value="UniProtKB-KW"/>
</dbReference>
<proteinExistence type="predicted"/>
<evidence type="ECO:0000259" key="2">
    <source>
        <dbReference type="PROSITE" id="PS50206"/>
    </source>
</evidence>
<evidence type="ECO:0000313" key="4">
    <source>
        <dbReference type="Proteomes" id="UP000060345"/>
    </source>
</evidence>
<keyword evidence="3" id="KW-0808">Transferase</keyword>